<feature type="region of interest" description="Disordered" evidence="2">
    <location>
        <begin position="1"/>
        <end position="31"/>
    </location>
</feature>
<sequence>MPNKTKTQRDPRRDDLRRLGERVREHRRTRGMTQEALAEALELSVAYVSLIERGGRNPPYTTVVAIARALGIPAARIVAEE</sequence>
<feature type="domain" description="HTH cro/C1-type" evidence="3">
    <location>
        <begin position="23"/>
        <end position="77"/>
    </location>
</feature>
<dbReference type="InterPro" id="IPR050807">
    <property type="entry name" value="TransReg_Diox_bact_type"/>
</dbReference>
<dbReference type="InterPro" id="IPR001387">
    <property type="entry name" value="Cro/C1-type_HTH"/>
</dbReference>
<accession>A0ABN6N1A7</accession>
<evidence type="ECO:0000256" key="1">
    <source>
        <dbReference type="ARBA" id="ARBA00023125"/>
    </source>
</evidence>
<name>A0ABN6N1A7_9BACT</name>
<evidence type="ECO:0000259" key="3">
    <source>
        <dbReference type="PROSITE" id="PS50943"/>
    </source>
</evidence>
<keyword evidence="1" id="KW-0238">DNA-binding</keyword>
<evidence type="ECO:0000313" key="5">
    <source>
        <dbReference type="Proteomes" id="UP001162891"/>
    </source>
</evidence>
<dbReference type="EMBL" id="AP025591">
    <property type="protein sequence ID" value="BDG06706.1"/>
    <property type="molecule type" value="Genomic_DNA"/>
</dbReference>
<evidence type="ECO:0000313" key="4">
    <source>
        <dbReference type="EMBL" id="BDG06706.1"/>
    </source>
</evidence>
<feature type="compositionally biased region" description="Basic and acidic residues" evidence="2">
    <location>
        <begin position="7"/>
        <end position="24"/>
    </location>
</feature>
<dbReference type="SUPFAM" id="SSF47413">
    <property type="entry name" value="lambda repressor-like DNA-binding domains"/>
    <property type="match status" value="1"/>
</dbReference>
<dbReference type="Pfam" id="PF13560">
    <property type="entry name" value="HTH_31"/>
    <property type="match status" value="1"/>
</dbReference>
<dbReference type="PANTHER" id="PTHR46797:SF1">
    <property type="entry name" value="METHYLPHOSPHONATE SYNTHASE"/>
    <property type="match status" value="1"/>
</dbReference>
<protein>
    <recommendedName>
        <fullName evidence="3">HTH cro/C1-type domain-containing protein</fullName>
    </recommendedName>
</protein>
<dbReference type="InterPro" id="IPR010982">
    <property type="entry name" value="Lambda_DNA-bd_dom_sf"/>
</dbReference>
<reference evidence="5" key="1">
    <citation type="journal article" date="2022" name="Int. J. Syst. Evol. Microbiol.">
        <title>Anaeromyxobacter oryzae sp. nov., Anaeromyxobacter diazotrophicus sp. nov. and Anaeromyxobacter paludicola sp. nov., isolated from paddy soils.</title>
        <authorList>
            <person name="Itoh H."/>
            <person name="Xu Z."/>
            <person name="Mise K."/>
            <person name="Masuda Y."/>
            <person name="Ushijima N."/>
            <person name="Hayakawa C."/>
            <person name="Shiratori Y."/>
            <person name="Senoo K."/>
        </authorList>
    </citation>
    <scope>NUCLEOTIDE SEQUENCE [LARGE SCALE GENOMIC DNA]</scope>
    <source>
        <strain evidence="5">Red232</strain>
    </source>
</reference>
<gene>
    <name evidence="4" type="ORF">AMOR_57020</name>
</gene>
<dbReference type="RefSeq" id="WP_248357186.1">
    <property type="nucleotide sequence ID" value="NZ_AP025591.1"/>
</dbReference>
<dbReference type="SMART" id="SM00530">
    <property type="entry name" value="HTH_XRE"/>
    <property type="match status" value="1"/>
</dbReference>
<evidence type="ECO:0000256" key="2">
    <source>
        <dbReference type="SAM" id="MobiDB-lite"/>
    </source>
</evidence>
<proteinExistence type="predicted"/>
<dbReference type="Gene3D" id="1.10.260.40">
    <property type="entry name" value="lambda repressor-like DNA-binding domains"/>
    <property type="match status" value="1"/>
</dbReference>
<keyword evidence="5" id="KW-1185">Reference proteome</keyword>
<dbReference type="CDD" id="cd00093">
    <property type="entry name" value="HTH_XRE"/>
    <property type="match status" value="1"/>
</dbReference>
<dbReference type="Proteomes" id="UP001162891">
    <property type="component" value="Chromosome"/>
</dbReference>
<dbReference type="PANTHER" id="PTHR46797">
    <property type="entry name" value="HTH-TYPE TRANSCRIPTIONAL REGULATOR"/>
    <property type="match status" value="1"/>
</dbReference>
<dbReference type="PROSITE" id="PS50943">
    <property type="entry name" value="HTH_CROC1"/>
    <property type="match status" value="1"/>
</dbReference>
<organism evidence="4 5">
    <name type="scientific">Anaeromyxobacter oryzae</name>
    <dbReference type="NCBI Taxonomy" id="2918170"/>
    <lineage>
        <taxon>Bacteria</taxon>
        <taxon>Pseudomonadati</taxon>
        <taxon>Myxococcota</taxon>
        <taxon>Myxococcia</taxon>
        <taxon>Myxococcales</taxon>
        <taxon>Cystobacterineae</taxon>
        <taxon>Anaeromyxobacteraceae</taxon>
        <taxon>Anaeromyxobacter</taxon>
    </lineage>
</organism>